<dbReference type="AlphaFoldDB" id="A0A367W7U3"/>
<dbReference type="RefSeq" id="WP_114101899.1">
    <property type="nucleotide sequence ID" value="NZ_JPWF01000005.1"/>
</dbReference>
<dbReference type="GO" id="GO:0003700">
    <property type="term" value="F:DNA-binding transcription factor activity"/>
    <property type="evidence" value="ECO:0007669"/>
    <property type="project" value="InterPro"/>
</dbReference>
<dbReference type="Gene3D" id="1.10.10.10">
    <property type="entry name" value="Winged helix-like DNA-binding domain superfamily/Winged helix DNA-binding domain"/>
    <property type="match status" value="1"/>
</dbReference>
<comment type="caution">
    <text evidence="6">The sequence shown here is derived from an EMBL/GenBank/DDBJ whole genome shotgun (WGS) entry which is preliminary data.</text>
</comment>
<dbReference type="InterPro" id="IPR050389">
    <property type="entry name" value="LysR-type_TF"/>
</dbReference>
<gene>
    <name evidence="6" type="ORF">TH19_08655</name>
</gene>
<dbReference type="OrthoDB" id="9774011at2"/>
<dbReference type="SUPFAM" id="SSF53850">
    <property type="entry name" value="Periplasmic binding protein-like II"/>
    <property type="match status" value="1"/>
</dbReference>
<dbReference type="GO" id="GO:0003677">
    <property type="term" value="F:DNA binding"/>
    <property type="evidence" value="ECO:0007669"/>
    <property type="project" value="UniProtKB-KW"/>
</dbReference>
<organism evidence="6 7">
    <name type="scientific">Thalassospira profundimaris</name>
    <dbReference type="NCBI Taxonomy" id="502049"/>
    <lineage>
        <taxon>Bacteria</taxon>
        <taxon>Pseudomonadati</taxon>
        <taxon>Pseudomonadota</taxon>
        <taxon>Alphaproteobacteria</taxon>
        <taxon>Rhodospirillales</taxon>
        <taxon>Thalassospiraceae</taxon>
        <taxon>Thalassospira</taxon>
    </lineage>
</organism>
<dbReference type="InterPro" id="IPR000847">
    <property type="entry name" value="LysR_HTH_N"/>
</dbReference>
<evidence type="ECO:0000259" key="5">
    <source>
        <dbReference type="PROSITE" id="PS50931"/>
    </source>
</evidence>
<reference evidence="6 7" key="1">
    <citation type="submission" date="2014-07" db="EMBL/GenBank/DDBJ databases">
        <title>Draft genome sequence of Thalassospira profundimaris 35.</title>
        <authorList>
            <person name="Lai Q."/>
            <person name="Shao Z."/>
        </authorList>
    </citation>
    <scope>NUCLEOTIDE SEQUENCE [LARGE SCALE GENOMIC DNA]</scope>
    <source>
        <strain evidence="6 7">35</strain>
    </source>
</reference>
<keyword evidence="2" id="KW-0805">Transcription regulation</keyword>
<evidence type="ECO:0000256" key="3">
    <source>
        <dbReference type="ARBA" id="ARBA00023125"/>
    </source>
</evidence>
<proteinExistence type="inferred from homology"/>
<protein>
    <submittedName>
        <fullName evidence="6">LysR family transcriptional regulator</fullName>
    </submittedName>
</protein>
<dbReference type="Pfam" id="PF03466">
    <property type="entry name" value="LysR_substrate"/>
    <property type="match status" value="1"/>
</dbReference>
<evidence type="ECO:0000313" key="7">
    <source>
        <dbReference type="Proteomes" id="UP000253226"/>
    </source>
</evidence>
<accession>A0A367W7U3</accession>
<dbReference type="InterPro" id="IPR005119">
    <property type="entry name" value="LysR_subst-bd"/>
</dbReference>
<dbReference type="Gene3D" id="3.40.190.10">
    <property type="entry name" value="Periplasmic binding protein-like II"/>
    <property type="match status" value="2"/>
</dbReference>
<dbReference type="PANTHER" id="PTHR30118:SF15">
    <property type="entry name" value="TRANSCRIPTIONAL REGULATORY PROTEIN"/>
    <property type="match status" value="1"/>
</dbReference>
<dbReference type="Proteomes" id="UP000253226">
    <property type="component" value="Unassembled WGS sequence"/>
</dbReference>
<dbReference type="SUPFAM" id="SSF46785">
    <property type="entry name" value="Winged helix' DNA-binding domain"/>
    <property type="match status" value="1"/>
</dbReference>
<dbReference type="EMBL" id="JPWF01000005">
    <property type="protein sequence ID" value="RCK37339.1"/>
    <property type="molecule type" value="Genomic_DNA"/>
</dbReference>
<evidence type="ECO:0000313" key="6">
    <source>
        <dbReference type="EMBL" id="RCK37339.1"/>
    </source>
</evidence>
<name>A0A367W7U3_9PROT</name>
<feature type="domain" description="HTH lysR-type" evidence="5">
    <location>
        <begin position="10"/>
        <end position="67"/>
    </location>
</feature>
<evidence type="ECO:0000256" key="2">
    <source>
        <dbReference type="ARBA" id="ARBA00023015"/>
    </source>
</evidence>
<keyword evidence="4" id="KW-0804">Transcription</keyword>
<dbReference type="InterPro" id="IPR036390">
    <property type="entry name" value="WH_DNA-bd_sf"/>
</dbReference>
<dbReference type="PROSITE" id="PS50931">
    <property type="entry name" value="HTH_LYSR"/>
    <property type="match status" value="1"/>
</dbReference>
<dbReference type="CDD" id="cd08465">
    <property type="entry name" value="PBP2_ToxR"/>
    <property type="match status" value="1"/>
</dbReference>
<dbReference type="InterPro" id="IPR036388">
    <property type="entry name" value="WH-like_DNA-bd_sf"/>
</dbReference>
<evidence type="ECO:0000256" key="4">
    <source>
        <dbReference type="ARBA" id="ARBA00023163"/>
    </source>
</evidence>
<comment type="similarity">
    <text evidence="1">Belongs to the LysR transcriptional regulatory family.</text>
</comment>
<dbReference type="PANTHER" id="PTHR30118">
    <property type="entry name" value="HTH-TYPE TRANSCRIPTIONAL REGULATOR LEUO-RELATED"/>
    <property type="match status" value="1"/>
</dbReference>
<dbReference type="Pfam" id="PF00126">
    <property type="entry name" value="HTH_1"/>
    <property type="match status" value="1"/>
</dbReference>
<keyword evidence="3" id="KW-0238">DNA-binding</keyword>
<evidence type="ECO:0000256" key="1">
    <source>
        <dbReference type="ARBA" id="ARBA00009437"/>
    </source>
</evidence>
<sequence>MHETNSLRGVDLNLLVVLDALLAEQHVSRTATRLNMSQPAVSHALGRLRHLFDDPLLIRRGGKLIPSAKALEIAPILTEALRQMQEVLEPEGFDAAREKRTFRLAMSDYGSSVILPGLLNVLRRDAPGIDVEIVHSSRDVMQGMVRDGECDLALGVFPKLPDRIEAQQLFVEHFACLADQAQLSGHDPRALEGYLARPHILVTMKDENISEIDAALAACGHTRRIAVTLPHWANATRLIGGTDLILTVAHKALQHMDGNPAFAIFEPPFSIPSFSFVQIWHERRNGDPGHQWLRDVVASLAMSLK</sequence>